<protein>
    <submittedName>
        <fullName evidence="1">Phosphotransferase</fullName>
    </submittedName>
</protein>
<reference evidence="1 2" key="1">
    <citation type="submission" date="2024-06" db="EMBL/GenBank/DDBJ databases">
        <authorList>
            <person name="Bataeva Y.V."/>
            <person name="Grigorian L.N."/>
            <person name="Solomentsev V.I."/>
        </authorList>
    </citation>
    <scope>NUCLEOTIDE SEQUENCE [LARGE SCALE GENOMIC DNA]</scope>
    <source>
        <strain evidence="2">SCPM-O-B-12605 (RCAM04882)</strain>
    </source>
</reference>
<organism evidence="1 2">
    <name type="scientific">Nocardiopsis tropica</name>
    <dbReference type="NCBI Taxonomy" id="109330"/>
    <lineage>
        <taxon>Bacteria</taxon>
        <taxon>Bacillati</taxon>
        <taxon>Actinomycetota</taxon>
        <taxon>Actinomycetes</taxon>
        <taxon>Streptosporangiales</taxon>
        <taxon>Nocardiopsidaceae</taxon>
        <taxon>Nocardiopsis</taxon>
    </lineage>
</organism>
<accession>A0ABV1ZR43</accession>
<dbReference type="RefSeq" id="WP_344177282.1">
    <property type="nucleotide sequence ID" value="NZ_JBEQNA010000001.1"/>
</dbReference>
<evidence type="ECO:0000313" key="2">
    <source>
        <dbReference type="Proteomes" id="UP001432401"/>
    </source>
</evidence>
<dbReference type="InterPro" id="IPR011009">
    <property type="entry name" value="Kinase-like_dom_sf"/>
</dbReference>
<sequence length="181" mass="19539">MFQALLFSFVEASPVSATPDLRAPLPHSVDASWWEELRTTLHRLGQVPVPQGHLSHTPGFLERLPAHLPEVGEAGVGLEVGTWVASHADLHWANLAHGPLVFMDWEGWAAAPLGYDAAVLHAYALAEPGAAAVVREVFADVLDTEEGRPAHLIICAEIVQAGERDPLHRRPAPTRAASPWG</sequence>
<proteinExistence type="predicted"/>
<dbReference type="SUPFAM" id="SSF56112">
    <property type="entry name" value="Protein kinase-like (PK-like)"/>
    <property type="match status" value="1"/>
</dbReference>
<dbReference type="Proteomes" id="UP001432401">
    <property type="component" value="Unassembled WGS sequence"/>
</dbReference>
<evidence type="ECO:0000313" key="1">
    <source>
        <dbReference type="EMBL" id="MES0833115.1"/>
    </source>
</evidence>
<comment type="caution">
    <text evidence="1">The sequence shown here is derived from an EMBL/GenBank/DDBJ whole genome shotgun (WGS) entry which is preliminary data.</text>
</comment>
<dbReference type="EMBL" id="JBEQNB010000002">
    <property type="protein sequence ID" value="MES0833115.1"/>
    <property type="molecule type" value="Genomic_DNA"/>
</dbReference>
<name>A0ABV1ZR43_9ACTN</name>
<keyword evidence="2" id="KW-1185">Reference proteome</keyword>
<gene>
    <name evidence="1" type="ORF">ABUK86_04975</name>
</gene>